<dbReference type="Proteomes" id="UP000282076">
    <property type="component" value="Unassembled WGS sequence"/>
</dbReference>
<feature type="domain" description="Peptidase M14" evidence="3">
    <location>
        <begin position="99"/>
        <end position="365"/>
    </location>
</feature>
<dbReference type="GO" id="GO:0006508">
    <property type="term" value="P:proteolysis"/>
    <property type="evidence" value="ECO:0007669"/>
    <property type="project" value="InterPro"/>
</dbReference>
<dbReference type="GO" id="GO:0008270">
    <property type="term" value="F:zinc ion binding"/>
    <property type="evidence" value="ECO:0007669"/>
    <property type="project" value="InterPro"/>
</dbReference>
<accession>A0A494XJG6</accession>
<dbReference type="Pfam" id="PF00246">
    <property type="entry name" value="Peptidase_M14"/>
    <property type="match status" value="1"/>
</dbReference>
<dbReference type="SUPFAM" id="SSF53187">
    <property type="entry name" value="Zn-dependent exopeptidases"/>
    <property type="match status" value="1"/>
</dbReference>
<dbReference type="InterPro" id="IPR000834">
    <property type="entry name" value="Peptidase_M14"/>
</dbReference>
<organism evidence="4 5">
    <name type="scientific">Cohnella endophytica</name>
    <dbReference type="NCBI Taxonomy" id="2419778"/>
    <lineage>
        <taxon>Bacteria</taxon>
        <taxon>Bacillati</taxon>
        <taxon>Bacillota</taxon>
        <taxon>Bacilli</taxon>
        <taxon>Bacillales</taxon>
        <taxon>Paenibacillaceae</taxon>
        <taxon>Cohnella</taxon>
    </lineage>
</organism>
<dbReference type="EMBL" id="RBZM01000008">
    <property type="protein sequence ID" value="RKP49861.1"/>
    <property type="molecule type" value="Genomic_DNA"/>
</dbReference>
<name>A0A494XJG6_9BACL</name>
<evidence type="ECO:0000256" key="2">
    <source>
        <dbReference type="PROSITE-ProRule" id="PRU01379"/>
    </source>
</evidence>
<gene>
    <name evidence="4" type="ORF">D7Z26_18695</name>
</gene>
<dbReference type="RefSeq" id="WP_120978544.1">
    <property type="nucleotide sequence ID" value="NZ_RBZM01000008.1"/>
</dbReference>
<dbReference type="PANTHER" id="PTHR12756">
    <property type="entry name" value="CYTOSOLIC CARBOXYPEPTIDASE"/>
    <property type="match status" value="1"/>
</dbReference>
<comment type="cofactor">
    <cofactor evidence="1">
        <name>Zn(2+)</name>
        <dbReference type="ChEBI" id="CHEBI:29105"/>
    </cofactor>
</comment>
<dbReference type="GO" id="GO:0004181">
    <property type="term" value="F:metallocarboxypeptidase activity"/>
    <property type="evidence" value="ECO:0007669"/>
    <property type="project" value="InterPro"/>
</dbReference>
<evidence type="ECO:0000256" key="1">
    <source>
        <dbReference type="ARBA" id="ARBA00001947"/>
    </source>
</evidence>
<evidence type="ECO:0000313" key="4">
    <source>
        <dbReference type="EMBL" id="RKP49861.1"/>
    </source>
</evidence>
<proteinExistence type="inferred from homology"/>
<reference evidence="4 5" key="1">
    <citation type="submission" date="2018-10" db="EMBL/GenBank/DDBJ databases">
        <title>Cohnella sp. M2MS4P-1, whole genome shotgun sequence.</title>
        <authorList>
            <person name="Tuo L."/>
        </authorList>
    </citation>
    <scope>NUCLEOTIDE SEQUENCE [LARGE SCALE GENOMIC DNA]</scope>
    <source>
        <strain evidence="4 5">M2MS4P-1</strain>
    </source>
</reference>
<dbReference type="AlphaFoldDB" id="A0A494XJG6"/>
<comment type="caution">
    <text evidence="4">The sequence shown here is derived from an EMBL/GenBank/DDBJ whole genome shotgun (WGS) entry which is preliminary data.</text>
</comment>
<evidence type="ECO:0000313" key="5">
    <source>
        <dbReference type="Proteomes" id="UP000282076"/>
    </source>
</evidence>
<dbReference type="Gene3D" id="2.60.40.3120">
    <property type="match status" value="1"/>
</dbReference>
<dbReference type="OrthoDB" id="2587360at2"/>
<protein>
    <recommendedName>
        <fullName evidence="3">Peptidase M14 domain-containing protein</fullName>
    </recommendedName>
</protein>
<feature type="active site" description="Proton donor/acceptor" evidence="2">
    <location>
        <position position="331"/>
    </location>
</feature>
<dbReference type="PROSITE" id="PS52035">
    <property type="entry name" value="PEPTIDASE_M14"/>
    <property type="match status" value="1"/>
</dbReference>
<comment type="similarity">
    <text evidence="2">Belongs to the peptidase M14 family.</text>
</comment>
<keyword evidence="5" id="KW-1185">Reference proteome</keyword>
<dbReference type="PANTHER" id="PTHR12756:SF11">
    <property type="entry name" value="CYTOSOLIC CARBOXYPEPTIDASE 1"/>
    <property type="match status" value="1"/>
</dbReference>
<dbReference type="Gene3D" id="3.40.630.10">
    <property type="entry name" value="Zn peptidases"/>
    <property type="match status" value="1"/>
</dbReference>
<dbReference type="InterPro" id="IPR050821">
    <property type="entry name" value="Cytosolic_carboxypeptidase"/>
</dbReference>
<sequence length="366" mass="42839">MIQIRSDYAGGNIKVISQDEVVRLEQDIRDSVNWWFYWNFCVRCEEEREIVFEFTNGEVLGPWGPAYSTDGVNWVWLGEQSLLNSKSFVYRFVSTHPEVYFAFSLPYQLHHFEKFYDKFKDCSFVRVDTLCQSKEEREVPLLMIGNADAPEHIFFSSRHHACESTVNYVLEGLLEQLIEDHTESGFLDKFCIHLVPFVDIDGVENGDQGKGRAPHDHNRDYIDQPIYVVTQAIMRYVRALRPEVGIDFHCPHKWGERNDHVFFVKTGTEADRRIERFGRALSDLTQGLDRNRDIPYDPIYDIEMGDDWNQPYPTCSSFMIQENVPMAFSMEIPYFGLVNMQYTADSLRRLGRRMAQALKIYLGEKD</sequence>
<evidence type="ECO:0000259" key="3">
    <source>
        <dbReference type="PROSITE" id="PS52035"/>
    </source>
</evidence>